<dbReference type="Pfam" id="PF02021">
    <property type="entry name" value="UPF0102"/>
    <property type="match status" value="1"/>
</dbReference>
<dbReference type="Proteomes" id="UP000034290">
    <property type="component" value="Unassembled WGS sequence"/>
</dbReference>
<dbReference type="HAMAP" id="MF_00048">
    <property type="entry name" value="UPF0102"/>
    <property type="match status" value="1"/>
</dbReference>
<proteinExistence type="inferred from homology"/>
<dbReference type="InterPro" id="IPR003509">
    <property type="entry name" value="UPF0102_YraN-like"/>
</dbReference>
<dbReference type="InterPro" id="IPR011335">
    <property type="entry name" value="Restrct_endonuc-II-like"/>
</dbReference>
<dbReference type="InterPro" id="IPR011856">
    <property type="entry name" value="tRNA_endonuc-like_dom_sf"/>
</dbReference>
<dbReference type="SUPFAM" id="SSF52980">
    <property type="entry name" value="Restriction endonuclease-like"/>
    <property type="match status" value="1"/>
</dbReference>
<evidence type="ECO:0000256" key="2">
    <source>
        <dbReference type="HAMAP-Rule" id="MF_00048"/>
    </source>
</evidence>
<comment type="caution">
    <text evidence="3">The sequence shown here is derived from an EMBL/GenBank/DDBJ whole genome shotgun (WGS) entry which is preliminary data.</text>
</comment>
<dbReference type="PANTHER" id="PTHR34039">
    <property type="entry name" value="UPF0102 PROTEIN YRAN"/>
    <property type="match status" value="1"/>
</dbReference>
<sequence length="121" mass="13950">MNTITLGKLGEQLARMYLLGHGYEILAHNYRLRGGEIDIICRHQQVVVFVEVKTRRKLTYGLGRESITPRKQDRLRAAAQNFLAAYADPYHTVRFDVIDIVWPNNQSPRLTHLQNCVQSDS</sequence>
<dbReference type="PANTHER" id="PTHR34039:SF1">
    <property type="entry name" value="UPF0102 PROTEIN YRAN"/>
    <property type="match status" value="1"/>
</dbReference>
<reference evidence="3 4" key="1">
    <citation type="journal article" date="2015" name="Nature">
        <title>rRNA introns, odd ribosomes, and small enigmatic genomes across a large radiation of phyla.</title>
        <authorList>
            <person name="Brown C.T."/>
            <person name="Hug L.A."/>
            <person name="Thomas B.C."/>
            <person name="Sharon I."/>
            <person name="Castelle C.J."/>
            <person name="Singh A."/>
            <person name="Wilkins M.J."/>
            <person name="Williams K.H."/>
            <person name="Banfield J.F."/>
        </authorList>
    </citation>
    <scope>NUCLEOTIDE SEQUENCE [LARGE SCALE GENOMIC DNA]</scope>
</reference>
<dbReference type="AlphaFoldDB" id="A0A0G1XSQ0"/>
<dbReference type="CDD" id="cd20736">
    <property type="entry name" value="PoNe_Nuclease"/>
    <property type="match status" value="1"/>
</dbReference>
<protein>
    <recommendedName>
        <fullName evidence="2">UPF0102 protein UY81_C0082G0004</fullName>
    </recommendedName>
</protein>
<evidence type="ECO:0000256" key="1">
    <source>
        <dbReference type="ARBA" id="ARBA00006738"/>
    </source>
</evidence>
<dbReference type="NCBIfam" id="NF009154">
    <property type="entry name" value="PRK12497.3-3"/>
    <property type="match status" value="1"/>
</dbReference>
<evidence type="ECO:0000313" key="4">
    <source>
        <dbReference type="Proteomes" id="UP000034290"/>
    </source>
</evidence>
<gene>
    <name evidence="3" type="ORF">UY81_C0082G0004</name>
</gene>
<dbReference type="Gene3D" id="3.40.1350.10">
    <property type="match status" value="1"/>
</dbReference>
<evidence type="ECO:0000313" key="3">
    <source>
        <dbReference type="EMBL" id="KKW33971.1"/>
    </source>
</evidence>
<dbReference type="NCBIfam" id="TIGR00252">
    <property type="entry name" value="YraN family protein"/>
    <property type="match status" value="1"/>
</dbReference>
<dbReference type="GO" id="GO:0003676">
    <property type="term" value="F:nucleic acid binding"/>
    <property type="evidence" value="ECO:0007669"/>
    <property type="project" value="InterPro"/>
</dbReference>
<dbReference type="EMBL" id="LCRM01000082">
    <property type="protein sequence ID" value="KKW33971.1"/>
    <property type="molecule type" value="Genomic_DNA"/>
</dbReference>
<accession>A0A0G1XSQ0</accession>
<organism evidence="3 4">
    <name type="scientific">Candidatus Giovannonibacteria bacterium GW2011_GWA2_53_7</name>
    <dbReference type="NCBI Taxonomy" id="1618650"/>
    <lineage>
        <taxon>Bacteria</taxon>
        <taxon>Candidatus Giovannoniibacteriota</taxon>
    </lineage>
</organism>
<dbReference type="NCBIfam" id="NF009150">
    <property type="entry name" value="PRK12497.1-3"/>
    <property type="match status" value="1"/>
</dbReference>
<comment type="similarity">
    <text evidence="1 2">Belongs to the UPF0102 family.</text>
</comment>
<name>A0A0G1XSQ0_9BACT</name>